<keyword evidence="13" id="KW-1185">Reference proteome</keyword>
<feature type="transmembrane region" description="Helical" evidence="11">
    <location>
        <begin position="56"/>
        <end position="74"/>
    </location>
</feature>
<feature type="active site" evidence="10">
    <location>
        <position position="379"/>
    </location>
</feature>
<dbReference type="PIRSF" id="PIRSF000439">
    <property type="entry name" value="Oat_ACAT_DAG_ARE"/>
    <property type="match status" value="1"/>
</dbReference>
<feature type="transmembrane region" description="Helical" evidence="11">
    <location>
        <begin position="389"/>
        <end position="408"/>
    </location>
</feature>
<evidence type="ECO:0000256" key="8">
    <source>
        <dbReference type="ARBA" id="ARBA00023315"/>
    </source>
</evidence>
<sequence>MLNSMDNISFHRMDLPLDEVKPTEKSRRVIVFKTKEYKPRESLLTDLFASSGEVTVAYNFLAGVFTLFFLRALVDDVINHGIPFYHLWLVGWNFDQLPSTLLVWSGMFLSTFVPYTMMKYWAHIPAKKVTALTDSYMLVAYLVYMVSFFYFPLRFLFSSGLNCACSFIITCETTRIAMKVHSFIRENVPRALERKTGGEALKPGEVSTWPSLEQFVYFMFCPAFVYRDEYPRTESIDWSRVRAHATHVFALIEFVNLVFTQFVQPILSSWNPSTVSVTDNIIALFTFIPAGMICLICLFYGLLHSWLNLFSEVMRFADRQFYANWWNSQNMAEYYRNWNLVVHDWLYAYIYKDVAQLIGGRRGLSVAQTAVFFASAAFHEYWFGIAFRVFYPVMFMLYFVFGGIFYAVSRSISDRGVWNIAMWFNLLIGTGMFVAFYGQEWYARNRCAPYSNSLVDFVTPRHWTCTEIH</sequence>
<evidence type="ECO:0000256" key="4">
    <source>
        <dbReference type="ARBA" id="ARBA00022692"/>
    </source>
</evidence>
<keyword evidence="6 11" id="KW-1133">Transmembrane helix</keyword>
<organism evidence="12 13">
    <name type="scientific">Pristionchus entomophagus</name>
    <dbReference type="NCBI Taxonomy" id="358040"/>
    <lineage>
        <taxon>Eukaryota</taxon>
        <taxon>Metazoa</taxon>
        <taxon>Ecdysozoa</taxon>
        <taxon>Nematoda</taxon>
        <taxon>Chromadorea</taxon>
        <taxon>Rhabditida</taxon>
        <taxon>Rhabditina</taxon>
        <taxon>Diplogasteromorpha</taxon>
        <taxon>Diplogasteroidea</taxon>
        <taxon>Neodiplogasteridae</taxon>
        <taxon>Pristionchus</taxon>
    </lineage>
</organism>
<comment type="subcellular location">
    <subcellularLocation>
        <location evidence="1 9">Endoplasmic reticulum membrane</location>
        <topology evidence="1 9">Multi-pass membrane protein</topology>
    </subcellularLocation>
</comment>
<evidence type="ECO:0000313" key="13">
    <source>
        <dbReference type="Proteomes" id="UP001432027"/>
    </source>
</evidence>
<dbReference type="Pfam" id="PF03062">
    <property type="entry name" value="MBOAT"/>
    <property type="match status" value="1"/>
</dbReference>
<evidence type="ECO:0000256" key="9">
    <source>
        <dbReference type="PIRNR" id="PIRNR000439"/>
    </source>
</evidence>
<protein>
    <recommendedName>
        <fullName evidence="9">O-acyltransferase</fullName>
    </recommendedName>
</protein>
<reference evidence="12" key="1">
    <citation type="submission" date="2023-10" db="EMBL/GenBank/DDBJ databases">
        <title>Genome assembly of Pristionchus species.</title>
        <authorList>
            <person name="Yoshida K."/>
            <person name="Sommer R.J."/>
        </authorList>
    </citation>
    <scope>NUCLEOTIDE SEQUENCE</scope>
    <source>
        <strain evidence="12">RS0144</strain>
    </source>
</reference>
<comment type="similarity">
    <text evidence="2 9">Belongs to the membrane-bound acyltransferase family. Sterol o-acyltransferase subfamily.</text>
</comment>
<evidence type="ECO:0000313" key="12">
    <source>
        <dbReference type="EMBL" id="GMT03005.1"/>
    </source>
</evidence>
<feature type="transmembrane region" description="Helical" evidence="11">
    <location>
        <begin position="97"/>
        <end position="117"/>
    </location>
</feature>
<evidence type="ECO:0000256" key="7">
    <source>
        <dbReference type="ARBA" id="ARBA00023136"/>
    </source>
</evidence>
<evidence type="ECO:0000256" key="11">
    <source>
        <dbReference type="SAM" id="Phobius"/>
    </source>
</evidence>
<feature type="transmembrane region" description="Helical" evidence="11">
    <location>
        <begin position="282"/>
        <end position="303"/>
    </location>
</feature>
<dbReference type="InterPro" id="IPR014371">
    <property type="entry name" value="Oat_ACAT_DAG_ARE"/>
</dbReference>
<keyword evidence="8 9" id="KW-0012">Acyltransferase</keyword>
<dbReference type="PANTHER" id="PTHR10408:SF8">
    <property type="entry name" value="O-ACYLTRANSFERASE"/>
    <property type="match status" value="1"/>
</dbReference>
<dbReference type="EMBL" id="BTSX01000006">
    <property type="protein sequence ID" value="GMT03005.1"/>
    <property type="molecule type" value="Genomic_DNA"/>
</dbReference>
<dbReference type="Proteomes" id="UP001432027">
    <property type="component" value="Unassembled WGS sequence"/>
</dbReference>
<evidence type="ECO:0000256" key="5">
    <source>
        <dbReference type="ARBA" id="ARBA00022824"/>
    </source>
</evidence>
<feature type="transmembrane region" description="Helical" evidence="11">
    <location>
        <begin position="129"/>
        <end position="151"/>
    </location>
</feature>
<evidence type="ECO:0000256" key="6">
    <source>
        <dbReference type="ARBA" id="ARBA00022989"/>
    </source>
</evidence>
<evidence type="ECO:0000256" key="1">
    <source>
        <dbReference type="ARBA" id="ARBA00004477"/>
    </source>
</evidence>
<dbReference type="GO" id="GO:0008374">
    <property type="term" value="F:O-acyltransferase activity"/>
    <property type="evidence" value="ECO:0007669"/>
    <property type="project" value="InterPro"/>
</dbReference>
<evidence type="ECO:0000256" key="10">
    <source>
        <dbReference type="PIRSR" id="PIRSR000439-1"/>
    </source>
</evidence>
<proteinExistence type="inferred from homology"/>
<keyword evidence="4 11" id="KW-0812">Transmembrane</keyword>
<name>A0AAV5U825_9BILA</name>
<dbReference type="PANTHER" id="PTHR10408">
    <property type="entry name" value="STEROL O-ACYLTRANSFERASE"/>
    <property type="match status" value="1"/>
</dbReference>
<keyword evidence="3 9" id="KW-0808">Transferase</keyword>
<accession>A0AAV5U825</accession>
<dbReference type="GO" id="GO:0008203">
    <property type="term" value="P:cholesterol metabolic process"/>
    <property type="evidence" value="ECO:0007669"/>
    <property type="project" value="TreeGrafter"/>
</dbReference>
<keyword evidence="5 9" id="KW-0256">Endoplasmic reticulum</keyword>
<gene>
    <name evidence="12" type="ORF">PENTCL1PPCAC_25179</name>
</gene>
<keyword evidence="7 9" id="KW-0472">Membrane</keyword>
<evidence type="ECO:0000256" key="2">
    <source>
        <dbReference type="ARBA" id="ARBA00009010"/>
    </source>
</evidence>
<feature type="transmembrane region" description="Helical" evidence="11">
    <location>
        <begin position="420"/>
        <end position="438"/>
    </location>
</feature>
<evidence type="ECO:0000256" key="3">
    <source>
        <dbReference type="ARBA" id="ARBA00022679"/>
    </source>
</evidence>
<dbReference type="InterPro" id="IPR004299">
    <property type="entry name" value="MBOAT_fam"/>
</dbReference>
<dbReference type="GO" id="GO:0005789">
    <property type="term" value="C:endoplasmic reticulum membrane"/>
    <property type="evidence" value="ECO:0007669"/>
    <property type="project" value="UniProtKB-SubCell"/>
</dbReference>
<dbReference type="AlphaFoldDB" id="A0AAV5U825"/>
<comment type="caution">
    <text evidence="12">The sequence shown here is derived from an EMBL/GenBank/DDBJ whole genome shotgun (WGS) entry which is preliminary data.</text>
</comment>